<dbReference type="eggNOG" id="ENOG502S4VJ">
    <property type="taxonomic scope" value="Eukaryota"/>
</dbReference>
<dbReference type="HOGENOM" id="CLU_042303_1_0_1"/>
<sequence>MFDTPPQPSYRDDPDHAETASMASAVLLDDIEASFPDDELPPYEDNPATIPRTQEPQRTPDTSHAPVGDSDYIGRTLPPPLPFSSSDTFCSNIRTNLPNYSTEHDSLRNMIRNQASYPPGYYIEIHGKHTETSRHNNKETKRDIVDFHFRVALGDELIPKGHVTGLTPGKLEFLPDNKRGYRGTIIPSLNPTLSDVEEADYLTAWCEKYVADASKVKCFTLQREIRWHDTAKLEHLIRSALLETNYRGHISITFPTSHTSVTVYSPGLINRWRMTTWIRWIFYLSFLWIFTWPLLFFLTSRYEVVKSVWYYASKPPGEEMGRIPTTNDEVNYFYKWQSAIKRAALARMNCGTGLLIEAYRIETALAEQRGAEEARRPAERINTGNAFADGVFGVLGQGLQVAQAFGDARGWGHDN</sequence>
<keyword evidence="4" id="KW-1185">Reference proteome</keyword>
<evidence type="ECO:0000313" key="4">
    <source>
        <dbReference type="Proteomes" id="UP000016922"/>
    </source>
</evidence>
<dbReference type="EMBL" id="KE145352">
    <property type="protein sequence ID" value="EPE36557.1"/>
    <property type="molecule type" value="Genomic_DNA"/>
</dbReference>
<evidence type="ECO:0000313" key="3">
    <source>
        <dbReference type="EMBL" id="EPE36557.1"/>
    </source>
</evidence>
<dbReference type="AlphaFoldDB" id="S3DDP5"/>
<reference evidence="3 4" key="1">
    <citation type="journal article" date="2013" name="BMC Genomics">
        <title>Genomics-driven discovery of the pneumocandin biosynthetic gene cluster in the fungus Glarea lozoyensis.</title>
        <authorList>
            <person name="Chen L."/>
            <person name="Yue Q."/>
            <person name="Zhang X."/>
            <person name="Xiang M."/>
            <person name="Wang C."/>
            <person name="Li S."/>
            <person name="Che Y."/>
            <person name="Ortiz-Lopez F.J."/>
            <person name="Bills G.F."/>
            <person name="Liu X."/>
            <person name="An Z."/>
        </authorList>
    </citation>
    <scope>NUCLEOTIDE SEQUENCE [LARGE SCALE GENOMIC DNA]</scope>
    <source>
        <strain evidence="4">ATCC 20868 / MF5171</strain>
    </source>
</reference>
<keyword evidence="2" id="KW-0812">Transmembrane</keyword>
<dbReference type="PANTHER" id="PTHR37848:SF1">
    <property type="entry name" value="SUN DOMAIN-CONTAINING PROTEIN"/>
    <property type="match status" value="1"/>
</dbReference>
<dbReference type="OMA" id="IHGTHTE"/>
<name>S3DDP5_GLAL2</name>
<feature type="compositionally biased region" description="Polar residues" evidence="1">
    <location>
        <begin position="51"/>
        <end position="62"/>
    </location>
</feature>
<proteinExistence type="predicted"/>
<organism evidence="3 4">
    <name type="scientific">Glarea lozoyensis (strain ATCC 20868 / MF5171)</name>
    <dbReference type="NCBI Taxonomy" id="1116229"/>
    <lineage>
        <taxon>Eukaryota</taxon>
        <taxon>Fungi</taxon>
        <taxon>Dikarya</taxon>
        <taxon>Ascomycota</taxon>
        <taxon>Pezizomycotina</taxon>
        <taxon>Leotiomycetes</taxon>
        <taxon>Helotiales</taxon>
        <taxon>Helotiaceae</taxon>
        <taxon>Glarea</taxon>
    </lineage>
</organism>
<dbReference type="PANTHER" id="PTHR37848">
    <property type="entry name" value="EXPRESSED PROTEIN"/>
    <property type="match status" value="1"/>
</dbReference>
<evidence type="ECO:0000256" key="2">
    <source>
        <dbReference type="SAM" id="Phobius"/>
    </source>
</evidence>
<feature type="compositionally biased region" description="Acidic residues" evidence="1">
    <location>
        <begin position="29"/>
        <end position="42"/>
    </location>
</feature>
<keyword evidence="2" id="KW-1133">Transmembrane helix</keyword>
<dbReference type="RefSeq" id="XP_008075872.1">
    <property type="nucleotide sequence ID" value="XM_008077681.1"/>
</dbReference>
<accession>S3DDP5</accession>
<keyword evidence="2" id="KW-0472">Membrane</keyword>
<gene>
    <name evidence="3" type="ORF">GLAREA_08720</name>
</gene>
<feature type="transmembrane region" description="Helical" evidence="2">
    <location>
        <begin position="280"/>
        <end position="298"/>
    </location>
</feature>
<feature type="region of interest" description="Disordered" evidence="1">
    <location>
        <begin position="1"/>
        <end position="78"/>
    </location>
</feature>
<dbReference type="GeneID" id="19467768"/>
<dbReference type="KEGG" id="glz:GLAREA_08720"/>
<evidence type="ECO:0000256" key="1">
    <source>
        <dbReference type="SAM" id="MobiDB-lite"/>
    </source>
</evidence>
<dbReference type="OrthoDB" id="203796at2759"/>
<protein>
    <submittedName>
        <fullName evidence="3">Uncharacterized protein</fullName>
    </submittedName>
</protein>
<dbReference type="Proteomes" id="UP000016922">
    <property type="component" value="Unassembled WGS sequence"/>
</dbReference>